<sequence>MFFPVCGVAGVADALPAPPGSGCGQYALPQRAAEGRIDALLVDHDGGVGVADTPVTLTGVDVCGDPVRRRVVTGPDGTASFRGLLSGRYRMTACKAGPDDSAAVAAAVTDLDLAQAESASVTVHRTACT</sequence>
<evidence type="ECO:0008006" key="3">
    <source>
        <dbReference type="Google" id="ProtNLM"/>
    </source>
</evidence>
<reference evidence="1 2" key="1">
    <citation type="submission" date="2024-10" db="EMBL/GenBank/DDBJ databases">
        <title>The Natural Products Discovery Center: Release of the First 8490 Sequenced Strains for Exploring Actinobacteria Biosynthetic Diversity.</title>
        <authorList>
            <person name="Kalkreuter E."/>
            <person name="Kautsar S.A."/>
            <person name="Yang D."/>
            <person name="Bader C.D."/>
            <person name="Teijaro C.N."/>
            <person name="Fluegel L."/>
            <person name="Davis C.M."/>
            <person name="Simpson J.R."/>
            <person name="Lauterbach L."/>
            <person name="Steele A.D."/>
            <person name="Gui C."/>
            <person name="Meng S."/>
            <person name="Li G."/>
            <person name="Viehrig K."/>
            <person name="Ye F."/>
            <person name="Su P."/>
            <person name="Kiefer A.F."/>
            <person name="Nichols A."/>
            <person name="Cepeda A.J."/>
            <person name="Yan W."/>
            <person name="Fan B."/>
            <person name="Jiang Y."/>
            <person name="Adhikari A."/>
            <person name="Zheng C.-J."/>
            <person name="Schuster L."/>
            <person name="Cowan T.M."/>
            <person name="Smanski M.J."/>
            <person name="Chevrette M.G."/>
            <person name="De Carvalho L.P.S."/>
            <person name="Shen B."/>
        </authorList>
    </citation>
    <scope>NUCLEOTIDE SEQUENCE [LARGE SCALE GENOMIC DNA]</scope>
    <source>
        <strain evidence="1 2">NPDC004045</strain>
    </source>
</reference>
<dbReference type="EMBL" id="JBIAMX010000012">
    <property type="protein sequence ID" value="MFF0545153.1"/>
    <property type="molecule type" value="Genomic_DNA"/>
</dbReference>
<comment type="caution">
    <text evidence="1">The sequence shown here is derived from an EMBL/GenBank/DDBJ whole genome shotgun (WGS) entry which is preliminary data.</text>
</comment>
<proteinExistence type="predicted"/>
<accession>A0ABW6PS14</accession>
<evidence type="ECO:0000313" key="2">
    <source>
        <dbReference type="Proteomes" id="UP001601444"/>
    </source>
</evidence>
<dbReference type="Proteomes" id="UP001601444">
    <property type="component" value="Unassembled WGS sequence"/>
</dbReference>
<organism evidence="1 2">
    <name type="scientific">Nocardia thailandica</name>
    <dbReference type="NCBI Taxonomy" id="257275"/>
    <lineage>
        <taxon>Bacteria</taxon>
        <taxon>Bacillati</taxon>
        <taxon>Actinomycetota</taxon>
        <taxon>Actinomycetes</taxon>
        <taxon>Mycobacteriales</taxon>
        <taxon>Nocardiaceae</taxon>
        <taxon>Nocardia</taxon>
    </lineage>
</organism>
<dbReference type="Gene3D" id="2.60.40.10">
    <property type="entry name" value="Immunoglobulins"/>
    <property type="match status" value="1"/>
</dbReference>
<name>A0ABW6PS14_9NOCA</name>
<gene>
    <name evidence="1" type="ORF">ACFYTF_20175</name>
</gene>
<dbReference type="InterPro" id="IPR013783">
    <property type="entry name" value="Ig-like_fold"/>
</dbReference>
<protein>
    <recommendedName>
        <fullName evidence="3">Carboxypeptidase regulatory-like domain-containing protein</fullName>
    </recommendedName>
</protein>
<evidence type="ECO:0000313" key="1">
    <source>
        <dbReference type="EMBL" id="MFF0545153.1"/>
    </source>
</evidence>
<dbReference type="SUPFAM" id="SSF49478">
    <property type="entry name" value="Cna protein B-type domain"/>
    <property type="match status" value="1"/>
</dbReference>
<keyword evidence="2" id="KW-1185">Reference proteome</keyword>
<dbReference type="RefSeq" id="WP_387701641.1">
    <property type="nucleotide sequence ID" value="NZ_JBIAMX010000012.1"/>
</dbReference>